<reference evidence="1" key="1">
    <citation type="submission" date="2022-01" db="EMBL/GenBank/DDBJ databases">
        <authorList>
            <person name="King R."/>
        </authorList>
    </citation>
    <scope>NUCLEOTIDE SEQUENCE</scope>
</reference>
<evidence type="ECO:0000313" key="2">
    <source>
        <dbReference type="Proteomes" id="UP001153712"/>
    </source>
</evidence>
<organism evidence="1 2">
    <name type="scientific">Phyllotreta striolata</name>
    <name type="common">Striped flea beetle</name>
    <name type="synonym">Crioceris striolata</name>
    <dbReference type="NCBI Taxonomy" id="444603"/>
    <lineage>
        <taxon>Eukaryota</taxon>
        <taxon>Metazoa</taxon>
        <taxon>Ecdysozoa</taxon>
        <taxon>Arthropoda</taxon>
        <taxon>Hexapoda</taxon>
        <taxon>Insecta</taxon>
        <taxon>Pterygota</taxon>
        <taxon>Neoptera</taxon>
        <taxon>Endopterygota</taxon>
        <taxon>Coleoptera</taxon>
        <taxon>Polyphaga</taxon>
        <taxon>Cucujiformia</taxon>
        <taxon>Chrysomeloidea</taxon>
        <taxon>Chrysomelidae</taxon>
        <taxon>Galerucinae</taxon>
        <taxon>Alticini</taxon>
        <taxon>Phyllotreta</taxon>
    </lineage>
</organism>
<dbReference type="OrthoDB" id="6775407at2759"/>
<evidence type="ECO:0000313" key="1">
    <source>
        <dbReference type="EMBL" id="CAG9854238.1"/>
    </source>
</evidence>
<proteinExistence type="predicted"/>
<dbReference type="EMBL" id="OU900094">
    <property type="protein sequence ID" value="CAG9854238.1"/>
    <property type="molecule type" value="Genomic_DNA"/>
</dbReference>
<dbReference type="AlphaFoldDB" id="A0A9N9XJH7"/>
<dbReference type="Proteomes" id="UP001153712">
    <property type="component" value="Chromosome 1"/>
</dbReference>
<gene>
    <name evidence="1" type="ORF">PHYEVI_LOCUS702</name>
</gene>
<sequence>MACCPRLLMCCCPASGKPCKSKKKEKPKCCLEFVEYEYVIENLAITRAPKVCLNKKSIRTTQTARPCGKDIATLAVKVPNEVCVGPIVESSLSAGDCCAPKELAEKIIDCCACPKDPLCKPMQYNCAVRDKFKDDFILKKILLPPGQVQRIEHPKLQAAPDVSRPVEEVNTMRKDLKAIPAEIQKTIDALKVAKPQHAMASLRKNRLNLMRSVSDTSLDNKDTICNFLGRSNVRGQTTDDTKSSVNDIHFKSHKKSLSKLLQASRKTLETTRATETSLDSLSEESPIKILTDQRSLKWKIVINKHKGIFTKK</sequence>
<name>A0A9N9XJH7_PHYSR</name>
<protein>
    <submittedName>
        <fullName evidence="1">Uncharacterized protein</fullName>
    </submittedName>
</protein>
<keyword evidence="2" id="KW-1185">Reference proteome</keyword>
<accession>A0A9N9XJH7</accession>